<dbReference type="Proteomes" id="UP000553766">
    <property type="component" value="Unassembled WGS sequence"/>
</dbReference>
<dbReference type="Pfam" id="PF01968">
    <property type="entry name" value="Hydantoinase_A"/>
    <property type="match status" value="1"/>
</dbReference>
<dbReference type="InterPro" id="IPR045079">
    <property type="entry name" value="Oxoprolinase-like"/>
</dbReference>
<organism evidence="3 4">
    <name type="scientific">Rubricella aquisinus</name>
    <dbReference type="NCBI Taxonomy" id="2028108"/>
    <lineage>
        <taxon>Bacteria</taxon>
        <taxon>Pseudomonadati</taxon>
        <taxon>Pseudomonadota</taxon>
        <taxon>Alphaproteobacteria</taxon>
        <taxon>Rhodobacterales</taxon>
        <taxon>Paracoccaceae</taxon>
        <taxon>Rubricella</taxon>
    </lineage>
</organism>
<dbReference type="InterPro" id="IPR008040">
    <property type="entry name" value="Hydant_A_N"/>
</dbReference>
<dbReference type="InterPro" id="IPR002821">
    <property type="entry name" value="Hydantoinase_A"/>
</dbReference>
<dbReference type="Pfam" id="PF05378">
    <property type="entry name" value="Hydant_A_N"/>
    <property type="match status" value="1"/>
</dbReference>
<dbReference type="RefSeq" id="WP_184013107.1">
    <property type="nucleotide sequence ID" value="NZ_JACIJS010000014.1"/>
</dbReference>
<protein>
    <submittedName>
        <fullName evidence="3">N-methylhydantoinase A/oxoprolinase/acetone carboxylase beta subunit</fullName>
    </submittedName>
</protein>
<dbReference type="AlphaFoldDB" id="A0A840WQ39"/>
<dbReference type="InterPro" id="IPR043129">
    <property type="entry name" value="ATPase_NBD"/>
</dbReference>
<feature type="domain" description="Hydantoinase/oxoprolinase N-terminal" evidence="2">
    <location>
        <begin position="5"/>
        <end position="173"/>
    </location>
</feature>
<feature type="domain" description="Hydantoinase A/oxoprolinase" evidence="1">
    <location>
        <begin position="194"/>
        <end position="333"/>
    </location>
</feature>
<dbReference type="EMBL" id="JACIJS010000014">
    <property type="protein sequence ID" value="MBB5517149.1"/>
    <property type="molecule type" value="Genomic_DNA"/>
</dbReference>
<name>A0A840WQ39_9RHOB</name>
<dbReference type="GO" id="GO:0006749">
    <property type="term" value="P:glutathione metabolic process"/>
    <property type="evidence" value="ECO:0007669"/>
    <property type="project" value="TreeGrafter"/>
</dbReference>
<reference evidence="3 4" key="1">
    <citation type="submission" date="2020-08" db="EMBL/GenBank/DDBJ databases">
        <title>Genomic Encyclopedia of Type Strains, Phase IV (KMG-IV): sequencing the most valuable type-strain genomes for metagenomic binning, comparative biology and taxonomic classification.</title>
        <authorList>
            <person name="Goeker M."/>
        </authorList>
    </citation>
    <scope>NUCLEOTIDE SEQUENCE [LARGE SCALE GENOMIC DNA]</scope>
    <source>
        <strain evidence="3 4">DSM 103377</strain>
    </source>
</reference>
<evidence type="ECO:0000313" key="3">
    <source>
        <dbReference type="EMBL" id="MBB5517149.1"/>
    </source>
</evidence>
<proteinExistence type="predicted"/>
<evidence type="ECO:0000259" key="1">
    <source>
        <dbReference type="Pfam" id="PF01968"/>
    </source>
</evidence>
<evidence type="ECO:0000313" key="4">
    <source>
        <dbReference type="Proteomes" id="UP000553766"/>
    </source>
</evidence>
<keyword evidence="4" id="KW-1185">Reference proteome</keyword>
<dbReference type="GO" id="GO:0005829">
    <property type="term" value="C:cytosol"/>
    <property type="evidence" value="ECO:0007669"/>
    <property type="project" value="TreeGrafter"/>
</dbReference>
<dbReference type="PANTHER" id="PTHR11365">
    <property type="entry name" value="5-OXOPROLINASE RELATED"/>
    <property type="match status" value="1"/>
</dbReference>
<gene>
    <name evidence="3" type="ORF">FHS89_003196</name>
</gene>
<dbReference type="GO" id="GO:0017168">
    <property type="term" value="F:5-oxoprolinase (ATP-hydrolyzing) activity"/>
    <property type="evidence" value="ECO:0007669"/>
    <property type="project" value="TreeGrafter"/>
</dbReference>
<accession>A0A840WQ39</accession>
<evidence type="ECO:0000259" key="2">
    <source>
        <dbReference type="Pfam" id="PF05378"/>
    </source>
</evidence>
<dbReference type="PANTHER" id="PTHR11365:SF2">
    <property type="entry name" value="5-OXOPROLINASE"/>
    <property type="match status" value="1"/>
</dbReference>
<sequence>MAILLGLDTGGTYTDAALLEEARLAEGPSALLGKAKALTTHRDLSQGIGAAIRAALGVGHVRAEDVSLVALSTTLATNALVEGQGQRAALVLIGFAEADRARGGLLDALGEDPLIAVAGGHGTSGQEATALDEAGLRAALAQLPDGIGGVAIASLFAVRNPAHEVRARQIVADVTGLPVTCSHELSNQIGGPKRALTALLNARLIGLITGLIGAATRELTEIGITAPLMVVRGDGALVSADFARMRPVETILSGPAASLVGASFLTGIRDAVVSDIGGTTTDIAVLTDGLPAIDPQGARVGGWSTMVEAVAVRTHGLGGDSQVRFGEGLRPEITLGPSRVVPVSLLARQHGAAVDRHLRAQEAAARVTEGAARFVVDADGVHPVDAISRRGEAQRALRAALRSGAAREAGFTPSDAAHVLGLHDAWDGAAARRAAALVAARKGGDGRPLATDAVALSEAVIERLVRLSAEAILEAAFAAEGSAPEMARSALSAHALDGQGRLVRTTLALHVPLIGLGASAPIYYPRIAALLGTTDATPPHADVANAVGAVTGLVRIRREVVITVPTEGLFIVQAPSGPERFTDEARAIACAQDHATTACMTAAQEAGARDAAPQITLTRSEADIEGRPALIEARVTATIAARPRTAR</sequence>
<dbReference type="SUPFAM" id="SSF53067">
    <property type="entry name" value="Actin-like ATPase domain"/>
    <property type="match status" value="1"/>
</dbReference>
<comment type="caution">
    <text evidence="3">The sequence shown here is derived from an EMBL/GenBank/DDBJ whole genome shotgun (WGS) entry which is preliminary data.</text>
</comment>